<dbReference type="InterPro" id="IPR036034">
    <property type="entry name" value="PDZ_sf"/>
</dbReference>
<dbReference type="GO" id="GO:0006508">
    <property type="term" value="P:proteolysis"/>
    <property type="evidence" value="ECO:0007669"/>
    <property type="project" value="InterPro"/>
</dbReference>
<name>A0A4Y7JI43_PAPSO</name>
<dbReference type="Gene3D" id="2.40.10.10">
    <property type="entry name" value="Trypsin-like serine proteases"/>
    <property type="match status" value="2"/>
</dbReference>
<dbReference type="SUPFAM" id="SSF50494">
    <property type="entry name" value="Trypsin-like serine proteases"/>
    <property type="match status" value="1"/>
</dbReference>
<comment type="similarity">
    <text evidence="1">Belongs to the peptidase S1C family.</text>
</comment>
<dbReference type="InterPro" id="IPR043504">
    <property type="entry name" value="Peptidase_S1_PA_chymotrypsin"/>
</dbReference>
<evidence type="ECO:0000313" key="2">
    <source>
        <dbReference type="EMBL" id="RZC59732.1"/>
    </source>
</evidence>
<dbReference type="InterPro" id="IPR009003">
    <property type="entry name" value="Peptidase_S1_PA"/>
</dbReference>
<protein>
    <recommendedName>
        <fullName evidence="4">PDZ domain-containing protein</fullName>
    </recommendedName>
</protein>
<gene>
    <name evidence="2" type="ORF">C5167_007044</name>
</gene>
<dbReference type="STRING" id="3469.A0A4Y7JI43"/>
<dbReference type="Gramene" id="RZC59732">
    <property type="protein sequence ID" value="RZC59732"/>
    <property type="gene ID" value="C5167_007044"/>
</dbReference>
<dbReference type="Pfam" id="PF13365">
    <property type="entry name" value="Trypsin_2"/>
    <property type="match status" value="1"/>
</dbReference>
<dbReference type="GO" id="GO:0004252">
    <property type="term" value="F:serine-type endopeptidase activity"/>
    <property type="evidence" value="ECO:0007669"/>
    <property type="project" value="InterPro"/>
</dbReference>
<sequence>MEQSNSKRKKIKGSWCQYVNTFGEKFDSMHKQNTDLSSDIKISTVKVSKSVVSVASLSADKKFHFFGSGTVIKCDQVNMKYVSTILTSGSMFGDSRNGVEYVAQIYLHDGRTFDVRAYHYDIHYNIALLKVESIRPLLPAILKGVKVINKAPARGGFLRRHSDTFHLSHGDEVISVGRFCQEPYRVMSAPGTFSNKCCDLDCPLMLKTTCNISKCGTGGPLINGDGEVIGINFFLEEYTPFMPINIVSKCIEHFEKHGKFVRPNFGIKGANFSTGTSLQMMDKINRAFPDISTGILVKEVVPLSPAYYAGIRAGDVLLRCGGDIIQSVVEIGEALEIELLKEFKLVEKTVVVEELSPDQFYSWCLPKRRWVVMTGDV</sequence>
<dbReference type="Proteomes" id="UP000316621">
    <property type="component" value="Chromosome 4"/>
</dbReference>
<dbReference type="PANTHER" id="PTHR47389:SF4">
    <property type="entry name" value="OS09G0436400 PROTEIN"/>
    <property type="match status" value="1"/>
</dbReference>
<evidence type="ECO:0000256" key="1">
    <source>
        <dbReference type="ARBA" id="ARBA00010541"/>
    </source>
</evidence>
<proteinExistence type="inferred from homology"/>
<evidence type="ECO:0000313" key="3">
    <source>
        <dbReference type="Proteomes" id="UP000316621"/>
    </source>
</evidence>
<accession>A0A4Y7JI43</accession>
<dbReference type="AlphaFoldDB" id="A0A4Y7JI43"/>
<dbReference type="PRINTS" id="PR00834">
    <property type="entry name" value="PROTEASES2C"/>
</dbReference>
<dbReference type="Gene3D" id="2.30.42.10">
    <property type="match status" value="1"/>
</dbReference>
<reference evidence="2 3" key="1">
    <citation type="journal article" date="2018" name="Science">
        <title>The opium poppy genome and morphinan production.</title>
        <authorList>
            <person name="Guo L."/>
            <person name="Winzer T."/>
            <person name="Yang X."/>
            <person name="Li Y."/>
            <person name="Ning Z."/>
            <person name="He Z."/>
            <person name="Teodor R."/>
            <person name="Lu Y."/>
            <person name="Bowser T.A."/>
            <person name="Graham I.A."/>
            <person name="Ye K."/>
        </authorList>
    </citation>
    <scope>NUCLEOTIDE SEQUENCE [LARGE SCALE GENOMIC DNA]</scope>
    <source>
        <strain evidence="3">cv. HN1</strain>
        <tissue evidence="2">Leaves</tissue>
    </source>
</reference>
<dbReference type="EMBL" id="CM010718">
    <property type="protein sequence ID" value="RZC59732.1"/>
    <property type="molecule type" value="Genomic_DNA"/>
</dbReference>
<evidence type="ECO:0008006" key="4">
    <source>
        <dbReference type="Google" id="ProtNLM"/>
    </source>
</evidence>
<dbReference type="InterPro" id="IPR001940">
    <property type="entry name" value="Peptidase_S1C"/>
</dbReference>
<dbReference type="PANTHER" id="PTHR47389">
    <property type="entry name" value="OS09G0436400 PROTEIN"/>
    <property type="match status" value="1"/>
</dbReference>
<dbReference type="SUPFAM" id="SSF50156">
    <property type="entry name" value="PDZ domain-like"/>
    <property type="match status" value="1"/>
</dbReference>
<organism evidence="2 3">
    <name type="scientific">Papaver somniferum</name>
    <name type="common">Opium poppy</name>
    <dbReference type="NCBI Taxonomy" id="3469"/>
    <lineage>
        <taxon>Eukaryota</taxon>
        <taxon>Viridiplantae</taxon>
        <taxon>Streptophyta</taxon>
        <taxon>Embryophyta</taxon>
        <taxon>Tracheophyta</taxon>
        <taxon>Spermatophyta</taxon>
        <taxon>Magnoliopsida</taxon>
        <taxon>Ranunculales</taxon>
        <taxon>Papaveraceae</taxon>
        <taxon>Papaveroideae</taxon>
        <taxon>Papaver</taxon>
    </lineage>
</organism>
<keyword evidence="3" id="KW-1185">Reference proteome</keyword>
<dbReference type="OMA" id="NITSIWW"/>